<name>A0A857JKM0_9ALTE</name>
<evidence type="ECO:0000256" key="2">
    <source>
        <dbReference type="ARBA" id="ARBA00022729"/>
    </source>
</evidence>
<keyword evidence="2 5" id="KW-0732">Signal</keyword>
<evidence type="ECO:0000256" key="3">
    <source>
        <dbReference type="ARBA" id="ARBA00022737"/>
    </source>
</evidence>
<keyword evidence="3" id="KW-0677">Repeat</keyword>
<dbReference type="Pfam" id="PF05420">
    <property type="entry name" value="BCSC_C"/>
    <property type="match status" value="1"/>
</dbReference>
<dbReference type="AlphaFoldDB" id="A0A857JKM0"/>
<organism evidence="7 8">
    <name type="scientific">Paraglaciecola mesophila</name>
    <dbReference type="NCBI Taxonomy" id="197222"/>
    <lineage>
        <taxon>Bacteria</taxon>
        <taxon>Pseudomonadati</taxon>
        <taxon>Pseudomonadota</taxon>
        <taxon>Gammaproteobacteria</taxon>
        <taxon>Alteromonadales</taxon>
        <taxon>Alteromonadaceae</taxon>
        <taxon>Paraglaciecola</taxon>
    </lineage>
</organism>
<accession>A0A857JKM0</accession>
<feature type="domain" description="Cellulose synthase operon C C-terminal" evidence="6">
    <location>
        <begin position="536"/>
        <end position="762"/>
    </location>
</feature>
<gene>
    <name evidence="7" type="ORF">FX988_02700</name>
</gene>
<keyword evidence="8" id="KW-1185">Reference proteome</keyword>
<dbReference type="SUPFAM" id="SSF103515">
    <property type="entry name" value="Autotransporter"/>
    <property type="match status" value="1"/>
</dbReference>
<evidence type="ECO:0000256" key="4">
    <source>
        <dbReference type="ARBA" id="ARBA00022803"/>
    </source>
</evidence>
<dbReference type="SUPFAM" id="SSF48452">
    <property type="entry name" value="TPR-like"/>
    <property type="match status" value="1"/>
</dbReference>
<dbReference type="OrthoDB" id="174989at2"/>
<keyword evidence="4" id="KW-0802">TPR repeat</keyword>
<dbReference type="GO" id="GO:0030244">
    <property type="term" value="P:cellulose biosynthetic process"/>
    <property type="evidence" value="ECO:0007669"/>
    <property type="project" value="InterPro"/>
</dbReference>
<evidence type="ECO:0000313" key="8">
    <source>
        <dbReference type="Proteomes" id="UP000464524"/>
    </source>
</evidence>
<feature type="chain" id="PRO_5032486706" description="Cellulose synthase operon C C-terminal domain-containing protein" evidence="5">
    <location>
        <begin position="22"/>
        <end position="786"/>
    </location>
</feature>
<dbReference type="GO" id="GO:0019867">
    <property type="term" value="C:outer membrane"/>
    <property type="evidence" value="ECO:0007669"/>
    <property type="project" value="InterPro"/>
</dbReference>
<evidence type="ECO:0000313" key="7">
    <source>
        <dbReference type="EMBL" id="QHJ12443.1"/>
    </source>
</evidence>
<reference evidence="7 8" key="1">
    <citation type="submission" date="2019-12" db="EMBL/GenBank/DDBJ databases">
        <title>Genome sequencing and assembly of endphytes of Porphyra tenera.</title>
        <authorList>
            <person name="Park J.M."/>
            <person name="Shin R."/>
            <person name="Jo S.H."/>
        </authorList>
    </citation>
    <scope>NUCLEOTIDE SEQUENCE [LARGE SCALE GENOMIC DNA]</scope>
    <source>
        <strain evidence="7 8">GPM4</strain>
    </source>
</reference>
<proteinExistence type="predicted"/>
<dbReference type="EMBL" id="CP047656">
    <property type="protein sequence ID" value="QHJ12443.1"/>
    <property type="molecule type" value="Genomic_DNA"/>
</dbReference>
<comment type="function">
    <text evidence="1">Required for maximal bacterial cellulose synthesis.</text>
</comment>
<evidence type="ECO:0000256" key="1">
    <source>
        <dbReference type="ARBA" id="ARBA00003476"/>
    </source>
</evidence>
<dbReference type="InterPro" id="IPR008410">
    <property type="entry name" value="BCSC_C"/>
</dbReference>
<evidence type="ECO:0000259" key="6">
    <source>
        <dbReference type="Pfam" id="PF05420"/>
    </source>
</evidence>
<dbReference type="Proteomes" id="UP000464524">
    <property type="component" value="Chromosome"/>
</dbReference>
<dbReference type="InterPro" id="IPR036709">
    <property type="entry name" value="Autotransporte_beta_dom_sf"/>
</dbReference>
<dbReference type="InterPro" id="IPR011990">
    <property type="entry name" value="TPR-like_helical_dom_sf"/>
</dbReference>
<evidence type="ECO:0000256" key="5">
    <source>
        <dbReference type="SAM" id="SignalP"/>
    </source>
</evidence>
<dbReference type="RefSeq" id="WP_160180520.1">
    <property type="nucleotide sequence ID" value="NZ_CP047656.1"/>
</dbReference>
<feature type="signal peptide" evidence="5">
    <location>
        <begin position="1"/>
        <end position="21"/>
    </location>
</feature>
<dbReference type="KEGG" id="pmes:FX988_02700"/>
<protein>
    <recommendedName>
        <fullName evidence="6">Cellulose synthase operon C C-terminal domain-containing protein</fullName>
    </recommendedName>
</protein>
<dbReference type="Gene3D" id="1.25.40.10">
    <property type="entry name" value="Tetratricopeptide repeat domain"/>
    <property type="match status" value="1"/>
</dbReference>
<sequence>MKLTHLGLFTALCLFSKMSVAQTLDTQYDEQQVDIQSKTKNDSLELAEEAPDTFALWYHIQQKDKALAQQEFTRLTRRYTNWQPDKDLLDAMARVTSPEVHKLEPQAVVKQQPSSKKKATSVFARMSRGGEVYWRSMPIELLQQASERAFKEKDLAHHALLGWAFISRALYHQSLRHFTYLRDHQEGEKSTIDGIRQAILGMVSQAASEGNEQALEDLIVEYPEQPIIEHIEFHAWQHFQKKQFEQALGLFRFTSNYFSQVLSLKELGRLDEAVAVACQHVGVANLLNYCVNAYAEKQLSLFKKESYQASLDMADKIRMLQPLNSDQLEICAWSHFHLGHIQQSVRAFSDLIQQQPDNQNYARILVILLKDDRNMLNAMANTYPAIAHELNRQNKTLAWNRKQFNRFYRLNDTQEQDNQFLLEAGLHWRSQGANDPLANLDSQHYFVGLARDWLDYRFGVRLNYQKTDSRSPNVGDAFGMGLLDSPYDGLTGTNEKGLSAYLKKQSASANLLGEMSYWRPQNSLRPVFLGKLSGVWFLDNTTLAMALFRERVKDSVLSLHGLFAEETTRWGSVTANGIKGLVAYGLSRQWTVSAEFAGARLIGENVRANDKLNVSLSLTRNIVDLYPEKLDYLRIGPYLSWSHYQTNQNTFTVGNGGYFSPDLLVGVGGRAELLTLENKTWQLKGKLDLGYILSKPKEITRFPNRDDEQQGFQQSESGLGVGLELEGQWLFHPHWELIGRIKHNYSDTYRELNIGLHIRWNFSERRGITSDGFISSSPYQADYPWY</sequence>